<evidence type="ECO:0000313" key="2">
    <source>
        <dbReference type="Proteomes" id="UP001172673"/>
    </source>
</evidence>
<organism evidence="1 2">
    <name type="scientific">Cladophialophora chaetospira</name>
    <dbReference type="NCBI Taxonomy" id="386627"/>
    <lineage>
        <taxon>Eukaryota</taxon>
        <taxon>Fungi</taxon>
        <taxon>Dikarya</taxon>
        <taxon>Ascomycota</taxon>
        <taxon>Pezizomycotina</taxon>
        <taxon>Eurotiomycetes</taxon>
        <taxon>Chaetothyriomycetidae</taxon>
        <taxon>Chaetothyriales</taxon>
        <taxon>Herpotrichiellaceae</taxon>
        <taxon>Cladophialophora</taxon>
    </lineage>
</organism>
<name>A0AA38X5U1_9EURO</name>
<reference evidence="1" key="1">
    <citation type="submission" date="2022-10" db="EMBL/GenBank/DDBJ databases">
        <title>Culturing micro-colonial fungi from biological soil crusts in the Mojave desert and describing Neophaeococcomyces mojavensis, and introducing the new genera and species Taxawa tesnikishii.</title>
        <authorList>
            <person name="Kurbessoian T."/>
            <person name="Stajich J.E."/>
        </authorList>
    </citation>
    <scope>NUCLEOTIDE SEQUENCE</scope>
    <source>
        <strain evidence="1">TK_41</strain>
    </source>
</reference>
<keyword evidence="2" id="KW-1185">Reference proteome</keyword>
<accession>A0AA38X5U1</accession>
<dbReference type="Proteomes" id="UP001172673">
    <property type="component" value="Unassembled WGS sequence"/>
</dbReference>
<dbReference type="EMBL" id="JAPDRK010000012">
    <property type="protein sequence ID" value="KAJ9607146.1"/>
    <property type="molecule type" value="Genomic_DNA"/>
</dbReference>
<gene>
    <name evidence="1" type="ORF">H2200_008218</name>
</gene>
<comment type="caution">
    <text evidence="1">The sequence shown here is derived from an EMBL/GenBank/DDBJ whole genome shotgun (WGS) entry which is preliminary data.</text>
</comment>
<dbReference type="AlphaFoldDB" id="A0AA38X5U1"/>
<protein>
    <submittedName>
        <fullName evidence="1">Uncharacterized protein</fullName>
    </submittedName>
</protein>
<evidence type="ECO:0000313" key="1">
    <source>
        <dbReference type="EMBL" id="KAJ9607146.1"/>
    </source>
</evidence>
<sequence length="136" mass="15072">MEDSPALTACVACCVDAQKRVMDPHVHPVHGQKMDYNLYQRALRSLRKALNTTGGMREMPNLLATAIMHRLETFIVTRPTQLSNATCWSPHAGGISAFLQSFGPAALKDDLLFSVFVENYHDVVSALHMPFNMTAL</sequence>
<proteinExistence type="predicted"/>